<evidence type="ECO:0000259" key="1">
    <source>
        <dbReference type="PROSITE" id="PS50943"/>
    </source>
</evidence>
<evidence type="ECO:0000313" key="3">
    <source>
        <dbReference type="Proteomes" id="UP000261284"/>
    </source>
</evidence>
<dbReference type="Pfam" id="PF01381">
    <property type="entry name" value="HTH_3"/>
    <property type="match status" value="1"/>
</dbReference>
<feature type="domain" description="HTH cro/C1-type" evidence="1">
    <location>
        <begin position="15"/>
        <end position="68"/>
    </location>
</feature>
<name>A0A3E1NJN8_9BACT</name>
<reference evidence="2 3" key="1">
    <citation type="submission" date="2018-08" db="EMBL/GenBank/DDBJ databases">
        <title>Chitinophagaceae sp. K23C18032701, a novel bacterium isolated from forest soil.</title>
        <authorList>
            <person name="Wang C."/>
        </authorList>
    </citation>
    <scope>NUCLEOTIDE SEQUENCE [LARGE SCALE GENOMIC DNA]</scope>
    <source>
        <strain evidence="2 3">K23C18032701</strain>
    </source>
</reference>
<dbReference type="Proteomes" id="UP000261284">
    <property type="component" value="Unassembled WGS sequence"/>
</dbReference>
<dbReference type="EMBL" id="QTJU01000003">
    <property type="protein sequence ID" value="RFM28091.1"/>
    <property type="molecule type" value="Genomic_DNA"/>
</dbReference>
<dbReference type="SMART" id="SM00530">
    <property type="entry name" value="HTH_XRE"/>
    <property type="match status" value="1"/>
</dbReference>
<dbReference type="InterPro" id="IPR001387">
    <property type="entry name" value="Cro/C1-type_HTH"/>
</dbReference>
<evidence type="ECO:0000313" key="2">
    <source>
        <dbReference type="EMBL" id="RFM28091.1"/>
    </source>
</evidence>
<dbReference type="OrthoDB" id="674774at2"/>
<dbReference type="InterPro" id="IPR010982">
    <property type="entry name" value="Lambda_DNA-bd_dom_sf"/>
</dbReference>
<comment type="caution">
    <text evidence="2">The sequence shown here is derived from an EMBL/GenBank/DDBJ whole genome shotgun (WGS) entry which is preliminary data.</text>
</comment>
<dbReference type="PROSITE" id="PS50943">
    <property type="entry name" value="HTH_CROC1"/>
    <property type="match status" value="1"/>
</dbReference>
<protein>
    <submittedName>
        <fullName evidence="2">XRE family transcriptional regulator</fullName>
    </submittedName>
</protein>
<keyword evidence="3" id="KW-1185">Reference proteome</keyword>
<dbReference type="CDD" id="cd00093">
    <property type="entry name" value="HTH_XRE"/>
    <property type="match status" value="1"/>
</dbReference>
<gene>
    <name evidence="2" type="ORF">DXN05_11195</name>
</gene>
<dbReference type="Gene3D" id="1.10.260.40">
    <property type="entry name" value="lambda repressor-like DNA-binding domains"/>
    <property type="match status" value="1"/>
</dbReference>
<dbReference type="AlphaFoldDB" id="A0A3E1NJN8"/>
<organism evidence="2 3">
    <name type="scientific">Deminuibacter soli</name>
    <dbReference type="NCBI Taxonomy" id="2291815"/>
    <lineage>
        <taxon>Bacteria</taxon>
        <taxon>Pseudomonadati</taxon>
        <taxon>Bacteroidota</taxon>
        <taxon>Chitinophagia</taxon>
        <taxon>Chitinophagales</taxon>
        <taxon>Chitinophagaceae</taxon>
        <taxon>Deminuibacter</taxon>
    </lineage>
</organism>
<dbReference type="SUPFAM" id="SSF47413">
    <property type="entry name" value="lambda repressor-like DNA-binding domains"/>
    <property type="match status" value="1"/>
</dbReference>
<sequence length="131" mass="14910">MTISAMPTKHEGKNIKRIREILGIKQDTLASELGLTQQAISQLEQKDVIDSESMQQVARALKVPAEAIKNFSEDLAINVISSNTFNDHSANNLNYQCSFNPIDKVVELYERMLREKDDLIEKLITERGRTY</sequence>
<accession>A0A3E1NJN8</accession>
<proteinExistence type="predicted"/>
<dbReference type="GO" id="GO:0003677">
    <property type="term" value="F:DNA binding"/>
    <property type="evidence" value="ECO:0007669"/>
    <property type="project" value="InterPro"/>
</dbReference>